<evidence type="ECO:0000313" key="2">
    <source>
        <dbReference type="Proteomes" id="UP001589776"/>
    </source>
</evidence>
<protein>
    <recommendedName>
        <fullName evidence="3">Spore coat protein</fullName>
    </recommendedName>
</protein>
<gene>
    <name evidence="1" type="ORF">ACFFK0_00890</name>
</gene>
<organism evidence="1 2">
    <name type="scientific">Paenibacillus chartarius</name>
    <dbReference type="NCBI Taxonomy" id="747481"/>
    <lineage>
        <taxon>Bacteria</taxon>
        <taxon>Bacillati</taxon>
        <taxon>Bacillota</taxon>
        <taxon>Bacilli</taxon>
        <taxon>Bacillales</taxon>
        <taxon>Paenibacillaceae</taxon>
        <taxon>Paenibacillus</taxon>
    </lineage>
</organism>
<comment type="caution">
    <text evidence="1">The sequence shown here is derived from an EMBL/GenBank/DDBJ whole genome shotgun (WGS) entry which is preliminary data.</text>
</comment>
<dbReference type="Proteomes" id="UP001589776">
    <property type="component" value="Unassembled WGS sequence"/>
</dbReference>
<keyword evidence="2" id="KW-1185">Reference proteome</keyword>
<accession>A0ABV6DEE7</accession>
<dbReference type="RefSeq" id="WP_377467688.1">
    <property type="nucleotide sequence ID" value="NZ_JBHLWN010000008.1"/>
</dbReference>
<sequence>MQTNQQRGLTAKEFEYLSDSMKNEELLTKLCAQGAAVSQNAQLRQTLSQMAQDRLQTFNHLLGTLQQQSTLTH</sequence>
<dbReference type="EMBL" id="JBHLWN010000008">
    <property type="protein sequence ID" value="MFC0211013.1"/>
    <property type="molecule type" value="Genomic_DNA"/>
</dbReference>
<reference evidence="1 2" key="1">
    <citation type="submission" date="2024-09" db="EMBL/GenBank/DDBJ databases">
        <authorList>
            <person name="Sun Q."/>
            <person name="Mori K."/>
        </authorList>
    </citation>
    <scope>NUCLEOTIDE SEQUENCE [LARGE SCALE GENOMIC DNA]</scope>
    <source>
        <strain evidence="1 2">CCM 7759</strain>
    </source>
</reference>
<proteinExistence type="predicted"/>
<evidence type="ECO:0000313" key="1">
    <source>
        <dbReference type="EMBL" id="MFC0211013.1"/>
    </source>
</evidence>
<evidence type="ECO:0008006" key="3">
    <source>
        <dbReference type="Google" id="ProtNLM"/>
    </source>
</evidence>
<name>A0ABV6DEE7_9BACL</name>